<proteinExistence type="inferred from homology"/>
<evidence type="ECO:0000256" key="5">
    <source>
        <dbReference type="SAM" id="SignalP"/>
    </source>
</evidence>
<evidence type="ECO:0000313" key="8">
    <source>
        <dbReference type="Proteomes" id="UP000530234"/>
    </source>
</evidence>
<dbReference type="PANTHER" id="PTHR43248:SF29">
    <property type="entry name" value="TRIPEPTIDYL AMINOPEPTIDASE"/>
    <property type="match status" value="1"/>
</dbReference>
<keyword evidence="3 7" id="KW-0378">Hydrolase</keyword>
<gene>
    <name evidence="7" type="ORF">FOE67_01925</name>
</gene>
<evidence type="ECO:0000313" key="7">
    <source>
        <dbReference type="EMBL" id="MBB0228302.1"/>
    </source>
</evidence>
<feature type="domain" description="Peptidase S33 tripeptidyl aminopeptidase-like C-terminal" evidence="6">
    <location>
        <begin position="437"/>
        <end position="538"/>
    </location>
</feature>
<name>A0A7W3SZV0_9ACTN</name>
<protein>
    <submittedName>
        <fullName evidence="7">Alpha/beta fold hydrolase</fullName>
    </submittedName>
</protein>
<organism evidence="7 8">
    <name type="scientific">Streptomyces calidiresistens</name>
    <dbReference type="NCBI Taxonomy" id="1485586"/>
    <lineage>
        <taxon>Bacteria</taxon>
        <taxon>Bacillati</taxon>
        <taxon>Actinomycetota</taxon>
        <taxon>Actinomycetes</taxon>
        <taxon>Kitasatosporales</taxon>
        <taxon>Streptomycetaceae</taxon>
        <taxon>Streptomyces</taxon>
    </lineage>
</organism>
<evidence type="ECO:0000256" key="2">
    <source>
        <dbReference type="ARBA" id="ARBA00022729"/>
    </source>
</evidence>
<dbReference type="EMBL" id="VKHS01000018">
    <property type="protein sequence ID" value="MBB0228302.1"/>
    <property type="molecule type" value="Genomic_DNA"/>
</dbReference>
<evidence type="ECO:0000256" key="1">
    <source>
        <dbReference type="ARBA" id="ARBA00010088"/>
    </source>
</evidence>
<dbReference type="InterPro" id="IPR051601">
    <property type="entry name" value="Serine_prot/Carboxylest_S33"/>
</dbReference>
<dbReference type="GO" id="GO:0016787">
    <property type="term" value="F:hydrolase activity"/>
    <property type="evidence" value="ECO:0007669"/>
    <property type="project" value="UniProtKB-KW"/>
</dbReference>
<dbReference type="InterPro" id="IPR013595">
    <property type="entry name" value="Pept_S33_TAP-like_C"/>
</dbReference>
<comment type="caution">
    <text evidence="7">The sequence shown here is derived from an EMBL/GenBank/DDBJ whole genome shotgun (WGS) entry which is preliminary data.</text>
</comment>
<keyword evidence="8" id="KW-1185">Reference proteome</keyword>
<dbReference type="PROSITE" id="PS51257">
    <property type="entry name" value="PROKAR_LIPOPROTEIN"/>
    <property type="match status" value="1"/>
</dbReference>
<dbReference type="SUPFAM" id="SSF53474">
    <property type="entry name" value="alpha/beta-Hydrolases"/>
    <property type="match status" value="1"/>
</dbReference>
<accession>A0A7W3SZV0</accession>
<dbReference type="PANTHER" id="PTHR43248">
    <property type="entry name" value="2-SUCCINYL-6-HYDROXY-2,4-CYCLOHEXADIENE-1-CARBOXYLATE SYNTHASE"/>
    <property type="match status" value="1"/>
</dbReference>
<dbReference type="Pfam" id="PF08386">
    <property type="entry name" value="Abhydrolase_4"/>
    <property type="match status" value="1"/>
</dbReference>
<keyword evidence="2 5" id="KW-0732">Signal</keyword>
<evidence type="ECO:0000256" key="3">
    <source>
        <dbReference type="ARBA" id="ARBA00022801"/>
    </source>
</evidence>
<dbReference type="Gene3D" id="3.40.50.1820">
    <property type="entry name" value="alpha/beta hydrolase"/>
    <property type="match status" value="1"/>
</dbReference>
<evidence type="ECO:0000256" key="4">
    <source>
        <dbReference type="SAM" id="MobiDB-lite"/>
    </source>
</evidence>
<comment type="similarity">
    <text evidence="1">Belongs to the peptidase S33 family.</text>
</comment>
<feature type="region of interest" description="Disordered" evidence="4">
    <location>
        <begin position="30"/>
        <end position="53"/>
    </location>
</feature>
<feature type="chain" id="PRO_5030710419" evidence="5">
    <location>
        <begin position="28"/>
        <end position="539"/>
    </location>
</feature>
<feature type="signal peptide" evidence="5">
    <location>
        <begin position="1"/>
        <end position="27"/>
    </location>
</feature>
<dbReference type="InterPro" id="IPR029058">
    <property type="entry name" value="AB_hydrolase_fold"/>
</dbReference>
<dbReference type="AlphaFoldDB" id="A0A7W3SZV0"/>
<sequence>MSAARTSRAVAAALTATALLLTGCTGASDTAPDDSLGAPAGHTGEIEDPADDLEDVPEDLLPYYEQEITWRDCGVSGYQCATLNAPLNHDAVDPAEDIQLAVSRIRAVGPAEERLGALLVNPGGPGSSAVDFLQNHAGTGFPAEIRARYDIVAVDPRGTGGSEPVECLDDAAMDAFTLVDRTPDDDAEIDALTNALIDFAESCRERSGRLLEHISTTEAARDLDLVRAVLGEERLNYYGASYGTHLGAVYADLFPHRSGRLVLDAGVDPRLDTLTTDLMQAAGFEAALHEFVIDCVEHEDCPVLSVDDIADLLDALDADPLPTGEERPLTESLATTAIARALYSETAWPRLREALTPAVAVALDVEELRAENSDEDTAAAPGAPLLRLADEYHRRDALGAYGTVNFAFPAIGCLDRPADLTTPEDVLDALDDFEETAPVFGRDFAWSSLLCGVWPVEATGEPGPVRAAGADPILVVGTTRDPATPYAWSESLADQLESAVLLTLDGDGHGAYGTDECVDAAVNAHLIDGVQPEPGTTCP</sequence>
<evidence type="ECO:0000259" key="6">
    <source>
        <dbReference type="Pfam" id="PF08386"/>
    </source>
</evidence>
<reference evidence="8" key="1">
    <citation type="submission" date="2019-10" db="EMBL/GenBank/DDBJ databases">
        <title>Streptomyces sp. nov., a novel actinobacterium isolated from alkaline environment.</title>
        <authorList>
            <person name="Golinska P."/>
        </authorList>
    </citation>
    <scope>NUCLEOTIDE SEQUENCE [LARGE SCALE GENOMIC DNA]</scope>
    <source>
        <strain evidence="8">DSM 42108</strain>
    </source>
</reference>
<dbReference type="RefSeq" id="WP_182659988.1">
    <property type="nucleotide sequence ID" value="NZ_VKHS01000018.1"/>
</dbReference>
<dbReference type="Proteomes" id="UP000530234">
    <property type="component" value="Unassembled WGS sequence"/>
</dbReference>